<proteinExistence type="predicted"/>
<evidence type="ECO:0000313" key="1">
    <source>
        <dbReference type="EMBL" id="PIK50627.1"/>
    </source>
</evidence>
<reference evidence="1 2" key="1">
    <citation type="journal article" date="2017" name="PLoS Biol.">
        <title>The sea cucumber genome provides insights into morphological evolution and visceral regeneration.</title>
        <authorList>
            <person name="Zhang X."/>
            <person name="Sun L."/>
            <person name="Yuan J."/>
            <person name="Sun Y."/>
            <person name="Gao Y."/>
            <person name="Zhang L."/>
            <person name="Li S."/>
            <person name="Dai H."/>
            <person name="Hamel J.F."/>
            <person name="Liu C."/>
            <person name="Yu Y."/>
            <person name="Liu S."/>
            <person name="Lin W."/>
            <person name="Guo K."/>
            <person name="Jin S."/>
            <person name="Xu P."/>
            <person name="Storey K.B."/>
            <person name="Huan P."/>
            <person name="Zhang T."/>
            <person name="Zhou Y."/>
            <person name="Zhang J."/>
            <person name="Lin C."/>
            <person name="Li X."/>
            <person name="Xing L."/>
            <person name="Huo D."/>
            <person name="Sun M."/>
            <person name="Wang L."/>
            <person name="Mercier A."/>
            <person name="Li F."/>
            <person name="Yang H."/>
            <person name="Xiang J."/>
        </authorList>
    </citation>
    <scope>NUCLEOTIDE SEQUENCE [LARGE SCALE GENOMIC DNA]</scope>
    <source>
        <strain evidence="1">Shaxun</strain>
        <tissue evidence="1">Muscle</tissue>
    </source>
</reference>
<evidence type="ECO:0000313" key="2">
    <source>
        <dbReference type="Proteomes" id="UP000230750"/>
    </source>
</evidence>
<dbReference type="PANTHER" id="PTHR35841:SF1">
    <property type="entry name" value="PHOSPHONATES-BINDING PERIPLASMIC PROTEIN"/>
    <property type="match status" value="1"/>
</dbReference>
<organism evidence="1 2">
    <name type="scientific">Stichopus japonicus</name>
    <name type="common">Sea cucumber</name>
    <dbReference type="NCBI Taxonomy" id="307972"/>
    <lineage>
        <taxon>Eukaryota</taxon>
        <taxon>Metazoa</taxon>
        <taxon>Echinodermata</taxon>
        <taxon>Eleutherozoa</taxon>
        <taxon>Echinozoa</taxon>
        <taxon>Holothuroidea</taxon>
        <taxon>Aspidochirotacea</taxon>
        <taxon>Aspidochirotida</taxon>
        <taxon>Stichopodidae</taxon>
        <taxon>Apostichopus</taxon>
    </lineage>
</organism>
<dbReference type="Gene3D" id="3.40.190.10">
    <property type="entry name" value="Periplasmic binding protein-like II"/>
    <property type="match status" value="2"/>
</dbReference>
<name>A0A2G8KRK6_STIJA</name>
<dbReference type="EMBL" id="MRZV01000410">
    <property type="protein sequence ID" value="PIK50627.1"/>
    <property type="molecule type" value="Genomic_DNA"/>
</dbReference>
<gene>
    <name evidence="1" type="ORF">BSL78_12473</name>
</gene>
<dbReference type="AlphaFoldDB" id="A0A2G8KRK6"/>
<dbReference type="SUPFAM" id="SSF53850">
    <property type="entry name" value="Periplasmic binding protein-like II"/>
    <property type="match status" value="1"/>
</dbReference>
<dbReference type="Pfam" id="PF12974">
    <property type="entry name" value="Phosphonate-bd"/>
    <property type="match status" value="1"/>
</dbReference>
<accession>A0A2G8KRK6</accession>
<keyword evidence="2" id="KW-1185">Reference proteome</keyword>
<evidence type="ECO:0008006" key="3">
    <source>
        <dbReference type="Google" id="ProtNLM"/>
    </source>
</evidence>
<dbReference type="STRING" id="307972.A0A2G8KRK6"/>
<sequence>MGDDLIIRKEKPMEEGSLRLLTYLTPSMPTEYFTLLVQYLETKLNRHIYLMVETRSSGPLADRPDPFSANEADIAILSSTELDNLFQKAKGFVNLIPAATFFAHPGANNRPVYFSDVIIHKDNRDKYKEFHYLHGAKWAFSSKTSVSSYFRPLYELKKMGQNANYFTKIFETGSHTKSIEMVLDHTVDGAAVDSIVLGIQKKMNSEIRDKIVILKSWGPITVHPMVINTRLSSDLQRDISECLLNMHSDPEWCPQFSKFNLIKFLPIGIEDYSRDEEVRKGVSEMRLESAVYY</sequence>
<dbReference type="OrthoDB" id="5310573at2759"/>
<dbReference type="Proteomes" id="UP000230750">
    <property type="component" value="Unassembled WGS sequence"/>
</dbReference>
<comment type="caution">
    <text evidence="1">The sequence shown here is derived from an EMBL/GenBank/DDBJ whole genome shotgun (WGS) entry which is preliminary data.</text>
</comment>
<protein>
    <recommendedName>
        <fullName evidence="3">Phosphate/phosphite/phosphonate ABC transporter substrate-binding protein</fullName>
    </recommendedName>
</protein>
<dbReference type="PANTHER" id="PTHR35841">
    <property type="entry name" value="PHOSPHONATES-BINDING PERIPLASMIC PROTEIN"/>
    <property type="match status" value="1"/>
</dbReference>